<protein>
    <recommendedName>
        <fullName evidence="3">Mariner Mos1 transposase</fullName>
    </recommendedName>
</protein>
<dbReference type="InterPro" id="IPR036397">
    <property type="entry name" value="RNaseH_sf"/>
</dbReference>
<dbReference type="GO" id="GO:0003676">
    <property type="term" value="F:nucleic acid binding"/>
    <property type="evidence" value="ECO:0007669"/>
    <property type="project" value="InterPro"/>
</dbReference>
<dbReference type="OrthoDB" id="10017160at2759"/>
<comment type="caution">
    <text evidence="1">The sequence shown here is derived from an EMBL/GenBank/DDBJ whole genome shotgun (WGS) entry which is preliminary data.</text>
</comment>
<dbReference type="PANTHER" id="PTHR46060:SF3">
    <property type="entry name" value="PROTEIN GVQW3"/>
    <property type="match status" value="1"/>
</dbReference>
<keyword evidence="2" id="KW-1185">Reference proteome</keyword>
<reference evidence="1 2" key="1">
    <citation type="journal article" date="2019" name="Commun. Biol.">
        <title>The bagworm genome reveals a unique fibroin gene that provides high tensile strength.</title>
        <authorList>
            <person name="Kono N."/>
            <person name="Nakamura H."/>
            <person name="Ohtoshi R."/>
            <person name="Tomita M."/>
            <person name="Numata K."/>
            <person name="Arakawa K."/>
        </authorList>
    </citation>
    <scope>NUCLEOTIDE SEQUENCE [LARGE SCALE GENOMIC DNA]</scope>
</reference>
<evidence type="ECO:0000313" key="1">
    <source>
        <dbReference type="EMBL" id="GBP49264.1"/>
    </source>
</evidence>
<dbReference type="InterPro" id="IPR052709">
    <property type="entry name" value="Transposase-MT_Hybrid"/>
</dbReference>
<evidence type="ECO:0000313" key="2">
    <source>
        <dbReference type="Proteomes" id="UP000299102"/>
    </source>
</evidence>
<proteinExistence type="predicted"/>
<dbReference type="Proteomes" id="UP000299102">
    <property type="component" value="Unassembled WGS sequence"/>
</dbReference>
<accession>A0A4C1WGI8</accession>
<organism evidence="1 2">
    <name type="scientific">Eumeta variegata</name>
    <name type="common">Bagworm moth</name>
    <name type="synonym">Eumeta japonica</name>
    <dbReference type="NCBI Taxonomy" id="151549"/>
    <lineage>
        <taxon>Eukaryota</taxon>
        <taxon>Metazoa</taxon>
        <taxon>Ecdysozoa</taxon>
        <taxon>Arthropoda</taxon>
        <taxon>Hexapoda</taxon>
        <taxon>Insecta</taxon>
        <taxon>Pterygota</taxon>
        <taxon>Neoptera</taxon>
        <taxon>Endopterygota</taxon>
        <taxon>Lepidoptera</taxon>
        <taxon>Glossata</taxon>
        <taxon>Ditrysia</taxon>
        <taxon>Tineoidea</taxon>
        <taxon>Psychidae</taxon>
        <taxon>Oiketicinae</taxon>
        <taxon>Eumeta</taxon>
    </lineage>
</organism>
<sequence>MNSPPNINGPELCWSKKMLLKYDHGSSNSVYDIVTEDEIWIYCYMLERMRQSSVWVFEATANQQNSGRRVAFLEKVREKLPRNQVLLHHDNASSHTVNKTMSFLTTEILVTHPAFSADLLPCDIFIFPKIKDLMRSLTFTEPEEAVIAFNQHVQNMLSFERMKKLNLPITSSDKESTTLYASPSTRASRAGIQNGSRERAIYYSSRAVCNPVTAQHIKLTAGPSSLFIKAPFASARAPPPAIYLPNYPLYGFRKCSVNREERIVADCTRPCLTLPHRARSRDRYGSVLRARSGLVCRWARDLNFPYI</sequence>
<dbReference type="AlphaFoldDB" id="A0A4C1WGI8"/>
<dbReference type="Gene3D" id="3.30.420.10">
    <property type="entry name" value="Ribonuclease H-like superfamily/Ribonuclease H"/>
    <property type="match status" value="1"/>
</dbReference>
<evidence type="ECO:0008006" key="3">
    <source>
        <dbReference type="Google" id="ProtNLM"/>
    </source>
</evidence>
<dbReference type="EMBL" id="BGZK01000541">
    <property type="protein sequence ID" value="GBP49264.1"/>
    <property type="molecule type" value="Genomic_DNA"/>
</dbReference>
<name>A0A4C1WGI8_EUMVA</name>
<dbReference type="PANTHER" id="PTHR46060">
    <property type="entry name" value="MARINER MOS1 TRANSPOSASE-LIKE PROTEIN"/>
    <property type="match status" value="1"/>
</dbReference>
<gene>
    <name evidence="1" type="ORF">EVAR_102207_1</name>
</gene>